<accession>A0AAU7JNI7</accession>
<keyword evidence="1" id="KW-1133">Transmembrane helix</keyword>
<feature type="transmembrane region" description="Helical" evidence="1">
    <location>
        <begin position="21"/>
        <end position="46"/>
    </location>
</feature>
<sequence>MRTTQQLHLHHHTSRWWVTHTAGAVAGAVVLVYVAAVLLVMVGLFVL</sequence>
<evidence type="ECO:0000313" key="2">
    <source>
        <dbReference type="EMBL" id="XBO41932.1"/>
    </source>
</evidence>
<dbReference type="AlphaFoldDB" id="A0AAU7JNI7"/>
<keyword evidence="1" id="KW-0472">Membrane</keyword>
<dbReference type="EMBL" id="CP157483">
    <property type="protein sequence ID" value="XBO41932.1"/>
    <property type="molecule type" value="Genomic_DNA"/>
</dbReference>
<protein>
    <submittedName>
        <fullName evidence="2">Uncharacterized protein</fullName>
    </submittedName>
</protein>
<reference evidence="2" key="1">
    <citation type="submission" date="2024-05" db="EMBL/GenBank/DDBJ databases">
        <authorList>
            <person name="Kim S."/>
            <person name="Heo J."/>
            <person name="Choi H."/>
            <person name="Choi Y."/>
            <person name="Kwon S.-W."/>
            <person name="Kim Y."/>
        </authorList>
    </citation>
    <scope>NUCLEOTIDE SEQUENCE</scope>
    <source>
        <strain evidence="2">KACC 23699</strain>
    </source>
</reference>
<organism evidence="2">
    <name type="scientific">Pedococcus sp. KACC 23699</name>
    <dbReference type="NCBI Taxonomy" id="3149228"/>
    <lineage>
        <taxon>Bacteria</taxon>
        <taxon>Bacillati</taxon>
        <taxon>Actinomycetota</taxon>
        <taxon>Actinomycetes</taxon>
        <taxon>Micrococcales</taxon>
        <taxon>Intrasporangiaceae</taxon>
        <taxon>Pedococcus</taxon>
    </lineage>
</organism>
<dbReference type="RefSeq" id="WP_406829332.1">
    <property type="nucleotide sequence ID" value="NZ_CP157483.1"/>
</dbReference>
<proteinExistence type="predicted"/>
<keyword evidence="1" id="KW-0812">Transmembrane</keyword>
<evidence type="ECO:0000256" key="1">
    <source>
        <dbReference type="SAM" id="Phobius"/>
    </source>
</evidence>
<name>A0AAU7JNI7_9MICO</name>
<gene>
    <name evidence="2" type="ORF">ABEG17_10020</name>
</gene>